<evidence type="ECO:0000256" key="1">
    <source>
        <dbReference type="SAM" id="Coils"/>
    </source>
</evidence>
<accession>A0A166YI81</accession>
<name>A0A166YI81_9HYPO</name>
<dbReference type="Proteomes" id="UP000076863">
    <property type="component" value="Unassembled WGS sequence"/>
</dbReference>
<protein>
    <submittedName>
        <fullName evidence="3">Protein kinase</fullName>
    </submittedName>
</protein>
<keyword evidence="3" id="KW-0418">Kinase</keyword>
<evidence type="ECO:0000313" key="3">
    <source>
        <dbReference type="EMBL" id="OAA36934.1"/>
    </source>
</evidence>
<proteinExistence type="predicted"/>
<evidence type="ECO:0000313" key="4">
    <source>
        <dbReference type="Proteomes" id="UP000076863"/>
    </source>
</evidence>
<dbReference type="OrthoDB" id="5419928at2759"/>
<feature type="region of interest" description="Disordered" evidence="2">
    <location>
        <begin position="147"/>
        <end position="171"/>
    </location>
</feature>
<sequence length="531" mass="61125">MPTYLPVAKIKREAHPRILASSHLHLLALLLAVRAAILIATFRVAELITIFKMPTSPDQAQDPTSPDQAQDAVVTATELLAYDDAQLALFLKSIQTDNGYDLSSVDGFLEFSKAQKDEFSDKVERALLRIEHQVDELHERLANLADQPHDSTTFEPRRLTTESPSPPLSVPHKSFEDACYDGLIEAGGRPVCSIQDRNHIAAEPATRYRPVISWLTDDADTATRGDEIQSVFSRQFRQWWFFRKSQWINRGFDEPEEELSVYLESYRRRAVDSGNERWTRQSDFDYVERAIWNDIPKARQLPDGQSFSAYRAAVEFRLKPYGFKRRLQLRKNPHQQDAWTNWLEYLSFEKWILEHSTATADSLDLEFLSSWRLLAARDMEIISRQHSNAMAGRPDRATKADQDANETAIHNFIQQTNRYKETRAAVYYQRHRVKWAVREARLLESEIAKQAKAAERSRLEKRSETRKRRHEENDQVNSNSQLKKPKRGARGEGLTPSPRDVASARAPRRSARLAKMGNQARPHVHIISDGD</sequence>
<feature type="compositionally biased region" description="Low complexity" evidence="2">
    <location>
        <begin position="496"/>
        <end position="505"/>
    </location>
</feature>
<dbReference type="EMBL" id="AZHA01000033">
    <property type="protein sequence ID" value="OAA36934.1"/>
    <property type="molecule type" value="Genomic_DNA"/>
</dbReference>
<feature type="region of interest" description="Disordered" evidence="2">
    <location>
        <begin position="450"/>
        <end position="531"/>
    </location>
</feature>
<feature type="compositionally biased region" description="Basic and acidic residues" evidence="2">
    <location>
        <begin position="450"/>
        <end position="463"/>
    </location>
</feature>
<feature type="coiled-coil region" evidence="1">
    <location>
        <begin position="120"/>
        <end position="147"/>
    </location>
</feature>
<keyword evidence="3" id="KW-0808">Transferase</keyword>
<gene>
    <name evidence="3" type="ORF">BBO_07909</name>
</gene>
<keyword evidence="1" id="KW-0175">Coiled coil</keyword>
<evidence type="ECO:0000256" key="2">
    <source>
        <dbReference type="SAM" id="MobiDB-lite"/>
    </source>
</evidence>
<dbReference type="GO" id="GO:0016301">
    <property type="term" value="F:kinase activity"/>
    <property type="evidence" value="ECO:0007669"/>
    <property type="project" value="UniProtKB-KW"/>
</dbReference>
<keyword evidence="4" id="KW-1185">Reference proteome</keyword>
<organism evidence="3 4">
    <name type="scientific">Beauveria brongniartii RCEF 3172</name>
    <dbReference type="NCBI Taxonomy" id="1081107"/>
    <lineage>
        <taxon>Eukaryota</taxon>
        <taxon>Fungi</taxon>
        <taxon>Dikarya</taxon>
        <taxon>Ascomycota</taxon>
        <taxon>Pezizomycotina</taxon>
        <taxon>Sordariomycetes</taxon>
        <taxon>Hypocreomycetidae</taxon>
        <taxon>Hypocreales</taxon>
        <taxon>Cordycipitaceae</taxon>
        <taxon>Beauveria</taxon>
        <taxon>Beauveria brongniartii</taxon>
    </lineage>
</organism>
<comment type="caution">
    <text evidence="3">The sequence shown here is derived from an EMBL/GenBank/DDBJ whole genome shotgun (WGS) entry which is preliminary data.</text>
</comment>
<reference evidence="3 4" key="1">
    <citation type="journal article" date="2016" name="Genome Biol. Evol.">
        <title>Divergent and convergent evolution of fungal pathogenicity.</title>
        <authorList>
            <person name="Shang Y."/>
            <person name="Xiao G."/>
            <person name="Zheng P."/>
            <person name="Cen K."/>
            <person name="Zhan S."/>
            <person name="Wang C."/>
        </authorList>
    </citation>
    <scope>NUCLEOTIDE SEQUENCE [LARGE SCALE GENOMIC DNA]</scope>
    <source>
        <strain evidence="3 4">RCEF 3172</strain>
    </source>
</reference>
<dbReference type="AlphaFoldDB" id="A0A166YI81"/>